<dbReference type="SUPFAM" id="SSF47459">
    <property type="entry name" value="HLH, helix-loop-helix DNA-binding domain"/>
    <property type="match status" value="1"/>
</dbReference>
<dbReference type="GO" id="GO:0003677">
    <property type="term" value="F:DNA binding"/>
    <property type="evidence" value="ECO:0007669"/>
    <property type="project" value="UniProtKB-KW"/>
</dbReference>
<name>A0A8S0RW65_OLEEU</name>
<protein>
    <submittedName>
        <fullName evidence="8">Transcription factor bHLH51</fullName>
    </submittedName>
</protein>
<dbReference type="GO" id="GO:0005634">
    <property type="term" value="C:nucleus"/>
    <property type="evidence" value="ECO:0007669"/>
    <property type="project" value="UniProtKB-SubCell"/>
</dbReference>
<keyword evidence="2" id="KW-0805">Transcription regulation</keyword>
<dbReference type="SMART" id="SM00353">
    <property type="entry name" value="HLH"/>
    <property type="match status" value="1"/>
</dbReference>
<keyword evidence="9" id="KW-1185">Reference proteome</keyword>
<dbReference type="InterPro" id="IPR011598">
    <property type="entry name" value="bHLH_dom"/>
</dbReference>
<gene>
    <name evidence="8" type="ORF">OLEA9_A094330</name>
</gene>
<dbReference type="Pfam" id="PF00010">
    <property type="entry name" value="HLH"/>
    <property type="match status" value="1"/>
</dbReference>
<comment type="subcellular location">
    <subcellularLocation>
        <location evidence="1">Nucleus</location>
    </subcellularLocation>
</comment>
<evidence type="ECO:0000256" key="3">
    <source>
        <dbReference type="ARBA" id="ARBA00023125"/>
    </source>
</evidence>
<dbReference type="GO" id="GO:0046983">
    <property type="term" value="F:protein dimerization activity"/>
    <property type="evidence" value="ECO:0007669"/>
    <property type="project" value="InterPro"/>
</dbReference>
<proteinExistence type="predicted"/>
<dbReference type="GO" id="GO:0003700">
    <property type="term" value="F:DNA-binding transcription factor activity"/>
    <property type="evidence" value="ECO:0007669"/>
    <property type="project" value="InterPro"/>
</dbReference>
<keyword evidence="5" id="KW-0539">Nucleus</keyword>
<dbReference type="AlphaFoldDB" id="A0A8S0RW65"/>
<evidence type="ECO:0000313" key="9">
    <source>
        <dbReference type="Proteomes" id="UP000594638"/>
    </source>
</evidence>
<evidence type="ECO:0000256" key="1">
    <source>
        <dbReference type="ARBA" id="ARBA00004123"/>
    </source>
</evidence>
<dbReference type="Proteomes" id="UP000594638">
    <property type="component" value="Unassembled WGS sequence"/>
</dbReference>
<evidence type="ECO:0000259" key="7">
    <source>
        <dbReference type="PROSITE" id="PS50888"/>
    </source>
</evidence>
<comment type="caution">
    <text evidence="8">The sequence shown here is derived from an EMBL/GenBank/DDBJ whole genome shotgun (WGS) entry which is preliminary data.</text>
</comment>
<reference evidence="8 9" key="1">
    <citation type="submission" date="2019-12" db="EMBL/GenBank/DDBJ databases">
        <authorList>
            <person name="Alioto T."/>
            <person name="Alioto T."/>
            <person name="Gomez Garrido J."/>
        </authorList>
    </citation>
    <scope>NUCLEOTIDE SEQUENCE [LARGE SCALE GENOMIC DNA]</scope>
</reference>
<sequence length="258" mass="29050">MENCFWPEEYRYASWNQSQSELESVDPFLVPWLPPNPPPPGEVAASEAALQFHCYPSSVLPPWPAPFEGVAEDRGGSASRSHSEAEKRRRDRINGQLATLRKLIPKSEKMDKAALLGQVVEHVKDLRQKAKEISKISTIPTDIDEVTIDHLDLEESSMENNIYIKASVCCDDRPELFAELNCALKGLRLTILEADITSLGGRMKAIFALCAKNGMEEKSCFSTLKQSLYIVLNRVAMSSATSNYRARSKRQRFFYPSH</sequence>
<dbReference type="PROSITE" id="PS50888">
    <property type="entry name" value="BHLH"/>
    <property type="match status" value="1"/>
</dbReference>
<evidence type="ECO:0000313" key="8">
    <source>
        <dbReference type="EMBL" id="CAA2983237.1"/>
    </source>
</evidence>
<evidence type="ECO:0000256" key="2">
    <source>
        <dbReference type="ARBA" id="ARBA00023015"/>
    </source>
</evidence>
<keyword evidence="3" id="KW-0238">DNA-binding</keyword>
<feature type="region of interest" description="Disordered" evidence="6">
    <location>
        <begin position="66"/>
        <end position="91"/>
    </location>
</feature>
<dbReference type="EMBL" id="CACTIH010003724">
    <property type="protein sequence ID" value="CAA2983237.1"/>
    <property type="molecule type" value="Genomic_DNA"/>
</dbReference>
<organism evidence="8 9">
    <name type="scientific">Olea europaea subsp. europaea</name>
    <dbReference type="NCBI Taxonomy" id="158383"/>
    <lineage>
        <taxon>Eukaryota</taxon>
        <taxon>Viridiplantae</taxon>
        <taxon>Streptophyta</taxon>
        <taxon>Embryophyta</taxon>
        <taxon>Tracheophyta</taxon>
        <taxon>Spermatophyta</taxon>
        <taxon>Magnoliopsida</taxon>
        <taxon>eudicotyledons</taxon>
        <taxon>Gunneridae</taxon>
        <taxon>Pentapetalae</taxon>
        <taxon>asterids</taxon>
        <taxon>lamiids</taxon>
        <taxon>Lamiales</taxon>
        <taxon>Oleaceae</taxon>
        <taxon>Oleeae</taxon>
        <taxon>Olea</taxon>
    </lineage>
</organism>
<keyword evidence="4" id="KW-0804">Transcription</keyword>
<evidence type="ECO:0000256" key="5">
    <source>
        <dbReference type="ARBA" id="ARBA00023242"/>
    </source>
</evidence>
<feature type="domain" description="BHLH" evidence="7">
    <location>
        <begin position="77"/>
        <end position="126"/>
    </location>
</feature>
<dbReference type="InterPro" id="IPR045847">
    <property type="entry name" value="AIG1-like"/>
</dbReference>
<dbReference type="OrthoDB" id="71302at2759"/>
<dbReference type="CDD" id="cd11455">
    <property type="entry name" value="bHLH_AtAIG1_like"/>
    <property type="match status" value="1"/>
</dbReference>
<dbReference type="InterPro" id="IPR036638">
    <property type="entry name" value="HLH_DNA-bd_sf"/>
</dbReference>
<feature type="compositionally biased region" description="Basic and acidic residues" evidence="6">
    <location>
        <begin position="71"/>
        <end position="88"/>
    </location>
</feature>
<accession>A0A8S0RW65</accession>
<dbReference type="PANTHER" id="PTHR45844">
    <property type="entry name" value="TRANSCRIPTION FACTOR BHLH30"/>
    <property type="match status" value="1"/>
</dbReference>
<dbReference type="PANTHER" id="PTHR45844:SF18">
    <property type="entry name" value="TRANSCRIPTION FACTOR BHLH51"/>
    <property type="match status" value="1"/>
</dbReference>
<dbReference type="CDD" id="cd04873">
    <property type="entry name" value="ACT_UUR-ACR-like"/>
    <property type="match status" value="1"/>
</dbReference>
<dbReference type="Gramene" id="OE9A094330T1">
    <property type="protein sequence ID" value="OE9A094330C1"/>
    <property type="gene ID" value="OE9A094330"/>
</dbReference>
<dbReference type="Gene3D" id="4.10.280.10">
    <property type="entry name" value="Helix-loop-helix DNA-binding domain"/>
    <property type="match status" value="1"/>
</dbReference>
<evidence type="ECO:0000256" key="6">
    <source>
        <dbReference type="SAM" id="MobiDB-lite"/>
    </source>
</evidence>
<evidence type="ECO:0000256" key="4">
    <source>
        <dbReference type="ARBA" id="ARBA00023163"/>
    </source>
</evidence>